<feature type="signal peptide" evidence="5">
    <location>
        <begin position="1"/>
        <end position="21"/>
    </location>
</feature>
<keyword evidence="3 4" id="KW-0408">Iron</keyword>
<evidence type="ECO:0000256" key="5">
    <source>
        <dbReference type="SAM" id="SignalP"/>
    </source>
</evidence>
<comment type="caution">
    <text evidence="6">The sequence shown here is derived from an EMBL/GenBank/DDBJ whole genome shotgun (WGS) entry which is preliminary data.</text>
</comment>
<keyword evidence="7" id="KW-1185">Reference proteome</keyword>
<evidence type="ECO:0000256" key="1">
    <source>
        <dbReference type="ARBA" id="ARBA00001971"/>
    </source>
</evidence>
<dbReference type="Pfam" id="PF00067">
    <property type="entry name" value="p450"/>
    <property type="match status" value="1"/>
</dbReference>
<dbReference type="PROSITE" id="PS00086">
    <property type="entry name" value="CYTOCHROME_P450"/>
    <property type="match status" value="1"/>
</dbReference>
<comment type="cofactor">
    <cofactor evidence="1">
        <name>heme</name>
        <dbReference type="ChEBI" id="CHEBI:30413"/>
    </cofactor>
</comment>
<dbReference type="CDD" id="cd11070">
    <property type="entry name" value="CYP56-like"/>
    <property type="match status" value="1"/>
</dbReference>
<name>A0ABR3SJL2_9PEZI</name>
<keyword evidence="5" id="KW-0732">Signal</keyword>
<dbReference type="PANTHER" id="PTHR24305:SF223">
    <property type="entry name" value="CYTOCHROME P450-DIT2"/>
    <property type="match status" value="1"/>
</dbReference>
<proteinExistence type="inferred from homology"/>
<evidence type="ECO:0000313" key="7">
    <source>
        <dbReference type="Proteomes" id="UP001521116"/>
    </source>
</evidence>
<accession>A0ABR3SJL2</accession>
<dbReference type="Proteomes" id="UP001521116">
    <property type="component" value="Unassembled WGS sequence"/>
</dbReference>
<keyword evidence="4" id="KW-0349">Heme</keyword>
<reference evidence="6 7" key="1">
    <citation type="submission" date="2024-02" db="EMBL/GenBank/DDBJ databases">
        <title>De novo assembly and annotation of 12 fungi associated with fruit tree decline syndrome in Ontario, Canada.</title>
        <authorList>
            <person name="Sulman M."/>
            <person name="Ellouze W."/>
            <person name="Ilyukhin E."/>
        </authorList>
    </citation>
    <scope>NUCLEOTIDE SEQUENCE [LARGE SCALE GENOMIC DNA]</scope>
    <source>
        <strain evidence="6 7">M1-105</strain>
    </source>
</reference>
<evidence type="ECO:0000256" key="3">
    <source>
        <dbReference type="ARBA" id="ARBA00023004"/>
    </source>
</evidence>
<dbReference type="InterPro" id="IPR002401">
    <property type="entry name" value="Cyt_P450_E_grp-I"/>
</dbReference>
<evidence type="ECO:0000256" key="4">
    <source>
        <dbReference type="RuleBase" id="RU000461"/>
    </source>
</evidence>
<dbReference type="InterPro" id="IPR036396">
    <property type="entry name" value="Cyt_P450_sf"/>
</dbReference>
<dbReference type="InterPro" id="IPR017972">
    <property type="entry name" value="Cyt_P450_CS"/>
</dbReference>
<gene>
    <name evidence="6" type="primary">DIT2</name>
    <name evidence="6" type="ORF">SLS56_008600</name>
</gene>
<keyword evidence="4" id="KW-0503">Monooxygenase</keyword>
<dbReference type="PRINTS" id="PR00463">
    <property type="entry name" value="EP450I"/>
</dbReference>
<comment type="similarity">
    <text evidence="4">Belongs to the cytochrome P450 family.</text>
</comment>
<dbReference type="SUPFAM" id="SSF48264">
    <property type="entry name" value="Cytochrome P450"/>
    <property type="match status" value="1"/>
</dbReference>
<feature type="chain" id="PRO_5045398876" evidence="5">
    <location>
        <begin position="22"/>
        <end position="514"/>
    </location>
</feature>
<dbReference type="PANTHER" id="PTHR24305">
    <property type="entry name" value="CYTOCHROME P450"/>
    <property type="match status" value="1"/>
</dbReference>
<dbReference type="PRINTS" id="PR00385">
    <property type="entry name" value="P450"/>
</dbReference>
<sequence>MSFNFLLTGFVVVAGLAVAAAVTFLVPPSNFPKNIPTIPFYYTLLPLFRDCDQETLYREYLEGPLKQYGAVKIFFASRWNVLVQRPAFIQEVFRNEDLYAKSGNQKKIPYSVIADYTGDNIISAHGADWRLYRSVVAPGLQRDFDPEPVLRNAHLLASLFAEQQKKSGRSGFVVLPFLQRLSLENVAQSLLGTCFGTLESPQAPMHQMQMVVKREIFKPLFLNFPFLDRFPIPSRQRARQLVDEFATQLCNKVLESHQHSHEEKMANVSAGCHLVQAYKAGLLTETQFRHNVSIILIAGHENPQLLFQSLLFLLGQHQDIQKRVREEVKSARNGGASAILNLPYLMAVVYETLRMYPPISQLINRRTTAPTVLGGSIALPADIYVGYNGYATGHDRSFWGEDADAFRPERWGATMEEVNATFRTANCKGGFIAFHGGRRACLGQRFAMLEARLTVAVLVERLAWRVDPAWRPRMTPVSISLAVAGRFLPDRRADVVQQAGPLSPMLLRLLVEEA</sequence>
<evidence type="ECO:0000313" key="6">
    <source>
        <dbReference type="EMBL" id="KAL1622675.1"/>
    </source>
</evidence>
<protein>
    <submittedName>
        <fullName evidence="6">Cytochrome P450-dit2</fullName>
    </submittedName>
</protein>
<dbReference type="InterPro" id="IPR001128">
    <property type="entry name" value="Cyt_P450"/>
</dbReference>
<keyword evidence="4" id="KW-0560">Oxidoreductase</keyword>
<dbReference type="EMBL" id="JAJVDC020000130">
    <property type="protein sequence ID" value="KAL1622675.1"/>
    <property type="molecule type" value="Genomic_DNA"/>
</dbReference>
<evidence type="ECO:0000256" key="2">
    <source>
        <dbReference type="ARBA" id="ARBA00022723"/>
    </source>
</evidence>
<keyword evidence="2 4" id="KW-0479">Metal-binding</keyword>
<organism evidence="6 7">
    <name type="scientific">Neofusicoccum ribis</name>
    <dbReference type="NCBI Taxonomy" id="45134"/>
    <lineage>
        <taxon>Eukaryota</taxon>
        <taxon>Fungi</taxon>
        <taxon>Dikarya</taxon>
        <taxon>Ascomycota</taxon>
        <taxon>Pezizomycotina</taxon>
        <taxon>Dothideomycetes</taxon>
        <taxon>Dothideomycetes incertae sedis</taxon>
        <taxon>Botryosphaeriales</taxon>
        <taxon>Botryosphaeriaceae</taxon>
        <taxon>Neofusicoccum</taxon>
    </lineage>
</organism>
<dbReference type="InterPro" id="IPR050121">
    <property type="entry name" value="Cytochrome_P450_monoxygenase"/>
</dbReference>
<dbReference type="Gene3D" id="1.10.630.10">
    <property type="entry name" value="Cytochrome P450"/>
    <property type="match status" value="1"/>
</dbReference>